<keyword evidence="7" id="KW-0539">Nucleus</keyword>
<evidence type="ECO:0000259" key="8">
    <source>
        <dbReference type="PROSITE" id="PS50250"/>
    </source>
</evidence>
<dbReference type="Pfam" id="PF01399">
    <property type="entry name" value="PCI"/>
    <property type="match status" value="1"/>
</dbReference>
<evidence type="ECO:0000256" key="2">
    <source>
        <dbReference type="ARBA" id="ARBA00004496"/>
    </source>
</evidence>
<comment type="similarity">
    <text evidence="3">Belongs to the CSN4 family.</text>
</comment>
<dbReference type="Gene3D" id="1.10.10.10">
    <property type="entry name" value="Winged helix-like DNA-binding domain superfamily/Winged helix DNA-binding domain"/>
    <property type="match status" value="1"/>
</dbReference>
<dbReference type="PANTHER" id="PTHR10855:SF2">
    <property type="entry name" value="COP9 SIGNALOSOME COMPLEX SUBUNIT 4"/>
    <property type="match status" value="1"/>
</dbReference>
<evidence type="ECO:0000256" key="5">
    <source>
        <dbReference type="ARBA" id="ARBA00022490"/>
    </source>
</evidence>
<reference evidence="9 10" key="1">
    <citation type="submission" date="2024-06" db="EMBL/GenBank/DDBJ databases">
        <authorList>
            <person name="Kraege A."/>
            <person name="Thomma B."/>
        </authorList>
    </citation>
    <scope>NUCLEOTIDE SEQUENCE [LARGE SCALE GENOMIC DNA]</scope>
</reference>
<evidence type="ECO:0000256" key="6">
    <source>
        <dbReference type="ARBA" id="ARBA00022790"/>
    </source>
</evidence>
<evidence type="ECO:0000256" key="1">
    <source>
        <dbReference type="ARBA" id="ARBA00004123"/>
    </source>
</evidence>
<dbReference type="Pfam" id="PF22241">
    <property type="entry name" value="PSMD12-CSN4_N"/>
    <property type="match status" value="1"/>
</dbReference>
<dbReference type="InterPro" id="IPR036390">
    <property type="entry name" value="WH_DNA-bd_sf"/>
</dbReference>
<evidence type="ECO:0000256" key="4">
    <source>
        <dbReference type="ARBA" id="ARBA00014881"/>
    </source>
</evidence>
<dbReference type="InterPro" id="IPR040134">
    <property type="entry name" value="PSMD12/CSN4"/>
</dbReference>
<keyword evidence="6" id="KW-0736">Signalosome</keyword>
<gene>
    <name evidence="9" type="primary">g6541</name>
    <name evidence="9" type="ORF">VP750_LOCUS5597</name>
</gene>
<dbReference type="SMART" id="SM00088">
    <property type="entry name" value="PINT"/>
    <property type="match status" value="1"/>
</dbReference>
<dbReference type="InterPro" id="IPR036388">
    <property type="entry name" value="WH-like_DNA-bd_sf"/>
</dbReference>
<name>A0ABP1FVM8_9CHLO</name>
<comment type="caution">
    <text evidence="9">The sequence shown here is derived from an EMBL/GenBank/DDBJ whole genome shotgun (WGS) entry which is preliminary data.</text>
</comment>
<organism evidence="9 10">
    <name type="scientific">Coccomyxa viridis</name>
    <dbReference type="NCBI Taxonomy" id="1274662"/>
    <lineage>
        <taxon>Eukaryota</taxon>
        <taxon>Viridiplantae</taxon>
        <taxon>Chlorophyta</taxon>
        <taxon>core chlorophytes</taxon>
        <taxon>Trebouxiophyceae</taxon>
        <taxon>Trebouxiophyceae incertae sedis</taxon>
        <taxon>Coccomyxaceae</taxon>
        <taxon>Coccomyxa</taxon>
    </lineage>
</organism>
<comment type="subcellular location">
    <subcellularLocation>
        <location evidence="2">Cytoplasm</location>
    </subcellularLocation>
    <subcellularLocation>
        <location evidence="1">Nucleus</location>
    </subcellularLocation>
</comment>
<dbReference type="PROSITE" id="PS50250">
    <property type="entry name" value="PCI"/>
    <property type="match status" value="1"/>
</dbReference>
<dbReference type="SUPFAM" id="SSF46785">
    <property type="entry name" value="Winged helix' DNA-binding domain"/>
    <property type="match status" value="1"/>
</dbReference>
<accession>A0ABP1FVM8</accession>
<dbReference type="InterPro" id="IPR000717">
    <property type="entry name" value="PCI_dom"/>
</dbReference>
<evidence type="ECO:0000313" key="9">
    <source>
        <dbReference type="EMBL" id="CAL5223938.1"/>
    </source>
</evidence>
<evidence type="ECO:0000256" key="3">
    <source>
        <dbReference type="ARBA" id="ARBA00010417"/>
    </source>
</evidence>
<dbReference type="InterPro" id="IPR054559">
    <property type="entry name" value="PSMD12-CSN4-like_N"/>
</dbReference>
<feature type="domain" description="PCI" evidence="8">
    <location>
        <begin position="192"/>
        <end position="365"/>
    </location>
</feature>
<proteinExistence type="inferred from homology"/>
<sequence length="399" mass="44562">MATLDSVAQLTDQKQKIEQYRLLLNDILASGSRQKCQSFVDHMLSDAVPLVISRQLLQAFTNEIKEKLSRDVHKDVATFTLDKLQPRVVSYEEQVTAIREQLADLLIDEEDWNQAAKTLAGIDLDSGMRQVDDEYKLKQNVRIAMLYLEDDDAVNAEAFIKKAATLIANCKNPELELQYKSCYARILDAKRRFLEAATRYYDLSQSSSGAADAPKVGEEELEQALTSAVTCCILASAGPQRSRVLANLYKDERCARLPVFPFLEKVYLERILRRQEVESFSQGLKSHQKAVTGDGTTVLEKAVMEHNLAAASRLYNNIYFAELGQLLGVTPAQAESVACRMIAEERLKGSVDQVDGLLCFETDTEGLQQWDEQIGLVCNRLNTILESAAAKGLGMPIEV</sequence>
<keyword evidence="5" id="KW-0963">Cytoplasm</keyword>
<evidence type="ECO:0000256" key="7">
    <source>
        <dbReference type="ARBA" id="ARBA00023242"/>
    </source>
</evidence>
<keyword evidence="10" id="KW-1185">Reference proteome</keyword>
<dbReference type="Proteomes" id="UP001497392">
    <property type="component" value="Unassembled WGS sequence"/>
</dbReference>
<dbReference type="EMBL" id="CAXHTA020000009">
    <property type="protein sequence ID" value="CAL5223938.1"/>
    <property type="molecule type" value="Genomic_DNA"/>
</dbReference>
<evidence type="ECO:0000313" key="10">
    <source>
        <dbReference type="Proteomes" id="UP001497392"/>
    </source>
</evidence>
<protein>
    <recommendedName>
        <fullName evidence="4">COP9 signalosome complex subunit 4</fullName>
    </recommendedName>
</protein>
<dbReference type="PANTHER" id="PTHR10855">
    <property type="entry name" value="26S PROTEASOME NON-ATPASE REGULATORY SUBUNIT 12/COP9 SIGNALOSOME COMPLEX SUBUNIT 4"/>
    <property type="match status" value="1"/>
</dbReference>